<organism evidence="1 2">
    <name type="scientific">Microcystis aeruginosa (strain NIES-843 / IAM M-2473)</name>
    <dbReference type="NCBI Taxonomy" id="449447"/>
    <lineage>
        <taxon>Bacteria</taxon>
        <taxon>Bacillati</taxon>
        <taxon>Cyanobacteriota</taxon>
        <taxon>Cyanophyceae</taxon>
        <taxon>Oscillatoriophycideae</taxon>
        <taxon>Chroococcales</taxon>
        <taxon>Microcystaceae</taxon>
        <taxon>Microcystis</taxon>
    </lineage>
</organism>
<dbReference type="EMBL" id="AP009552">
    <property type="protein sequence ID" value="BAG00586.1"/>
    <property type="molecule type" value="Genomic_DNA"/>
</dbReference>
<dbReference type="HOGENOM" id="CLU_2826300_0_0_3"/>
<proteinExistence type="predicted"/>
<dbReference type="AlphaFoldDB" id="B0JQC7"/>
<reference evidence="1 2" key="1">
    <citation type="journal article" date="2007" name="DNA Res.">
        <title>Complete genomic structure of the bloom-forming toxic cyanobacterium Microcystis aeruginosa NIES-843.</title>
        <authorList>
            <person name="Kaneko T."/>
            <person name="Nakajima N."/>
            <person name="Okamoto S."/>
            <person name="Suzuki I."/>
            <person name="Tanabe Y."/>
            <person name="Tamaoki M."/>
            <person name="Nakamura Y."/>
            <person name="Kasai F."/>
            <person name="Watanabe A."/>
            <person name="Kawashima K."/>
            <person name="Kishida Y."/>
            <person name="Ono A."/>
            <person name="Shimizu Y."/>
            <person name="Takahashi C."/>
            <person name="Minami C."/>
            <person name="Fujishiro T."/>
            <person name="Kohara M."/>
            <person name="Katoh M."/>
            <person name="Nakazaki N."/>
            <person name="Nakayama S."/>
            <person name="Yamada M."/>
            <person name="Tabata S."/>
            <person name="Watanabe M.M."/>
        </authorList>
    </citation>
    <scope>NUCLEOTIDE SEQUENCE [LARGE SCALE GENOMIC DNA]</scope>
    <source>
        <strain evidence="2">NIES-843 / IAM M-247</strain>
    </source>
</reference>
<accession>B0JQC7</accession>
<evidence type="ECO:0000313" key="1">
    <source>
        <dbReference type="EMBL" id="BAG00586.1"/>
    </source>
</evidence>
<dbReference type="STRING" id="449447.MAE_07640"/>
<gene>
    <name evidence="1" type="ordered locus">MAE_07640</name>
</gene>
<sequence>MQEVYSIYTNNRNIFNNGLSYQKAIKGVFMIKRKGDQRIRMFWCDGKDIKLILIKAYVDKIFVRLM</sequence>
<dbReference type="EnsemblBacteria" id="BAG00586">
    <property type="protein sequence ID" value="BAG00586"/>
    <property type="gene ID" value="MAE_07640"/>
</dbReference>
<dbReference type="KEGG" id="mar:MAE_07640"/>
<keyword evidence="2" id="KW-1185">Reference proteome</keyword>
<name>B0JQC7_MICAN</name>
<dbReference type="Proteomes" id="UP000001510">
    <property type="component" value="Chromosome"/>
</dbReference>
<protein>
    <submittedName>
        <fullName evidence="1">Uncharacterized protein</fullName>
    </submittedName>
</protein>
<evidence type="ECO:0000313" key="2">
    <source>
        <dbReference type="Proteomes" id="UP000001510"/>
    </source>
</evidence>
<dbReference type="PaxDb" id="449447-MAE_07640"/>